<dbReference type="InterPro" id="IPR017847">
    <property type="entry name" value="T6SS_RhsGE_Vgr_subset"/>
</dbReference>
<dbReference type="InterPro" id="IPR006531">
    <property type="entry name" value="Gp5/Vgr_OB"/>
</dbReference>
<comment type="similarity">
    <text evidence="1">Belongs to the VgrG protein family.</text>
</comment>
<dbReference type="Gene3D" id="4.10.220.110">
    <property type="match status" value="1"/>
</dbReference>
<dbReference type="NCBIfam" id="TIGR01646">
    <property type="entry name" value="vgr_GE"/>
    <property type="match status" value="1"/>
</dbReference>
<proteinExistence type="inferred from homology"/>
<dbReference type="Pfam" id="PF10106">
    <property type="entry name" value="DUF2345"/>
    <property type="match status" value="1"/>
</dbReference>
<evidence type="ECO:0000259" key="3">
    <source>
        <dbReference type="Pfam" id="PF10106"/>
    </source>
</evidence>
<dbReference type="Gene3D" id="3.55.50.10">
    <property type="entry name" value="Baseplate protein-like domains"/>
    <property type="match status" value="1"/>
</dbReference>
<gene>
    <name evidence="5" type="ORF">SFSGTM_23620</name>
</gene>
<dbReference type="RefSeq" id="WP_198420558.1">
    <property type="nucleotide sequence ID" value="NZ_AP021881.1"/>
</dbReference>
<evidence type="ECO:0000259" key="2">
    <source>
        <dbReference type="Pfam" id="PF04717"/>
    </source>
</evidence>
<keyword evidence="6" id="KW-1185">Reference proteome</keyword>
<dbReference type="SUPFAM" id="SSF69279">
    <property type="entry name" value="Phage tail proteins"/>
    <property type="match status" value="2"/>
</dbReference>
<sequence>MSTMPILSPALADLIAQLGTGLSQNARLLTLTPSLPSERPDNFVVERMSGFESVNAAFQLTVDVLSVSTQLAMDTVLGAPLTLRLLQADGSYRAWHGYVTQADWLGSDGGVARYRLQLESFLAFLAMREDSYIFQDKDVLGIVTELLAEYPQAHVRFDVTQPLPIRAISTQYRETDWDFLQRILAQDGLNYRIEHDQSAASSSSDASLQALHTLVIFDGQATVADMPGGRALRFAGVRASDSTDAIDGFASLSQIRPTQVATSSWLPSTVVAPAGEASRDSSSALPSLAQYVDMGEQHFADTSHAATWADQQLLALAFDASLVSGQGAVRSLAPGFGFDLTGHDGFAAGANQFTLVSVRHEAVNNLGAGFQRGVGLADAEDGTYRNQFTAAPATTMLMPSASRRLPRPAVLGAQSALVVGLPDAVTTSTRDHQLRIQFHWQRGVLPNMGGLMDTGNSVDTTGHAPGNDQSGTWVRVAEVLAGENWGSVFTPRIGSEVLVDFIGGDIDRPVVTASLYNGVDTPPFAAGVDGGLDHAGVVSGWHSQNFSGDGFNQWLVDDAASELQMQLMSSTANSALNLGWLRSRVPASALRGTARGLGLEARTDAWGQLRGNAGAWLTTAQRSQSGASVTSTQLDVSEAADQLAAAASLNQTLRDAAVAQSAQVSDAALKSVPDLQLKLQPKADTAAAKALRFDAATVGLDSDASLNAATSQSMLLFAQGNLSWTTQGDSHWAAQHTVSVNSGDATTLFTHDGGMHVIAANAPVSLAAHTDAMEVFADQAINVTSTNNAILVEAQQKIVLQAGQSAIVLEGGNITFTCPGTFSVKGVAHQFSGGARDVASLGALPNEFAHIFDQKLRLVYPNTEIAIANHPYRITASTGEIIEGTTDDDGYTIRILTKGEATLDIEILETMTENTIGDVNV</sequence>
<dbReference type="KEGG" id="sniv:SFSGTM_23620"/>
<evidence type="ECO:0000313" key="5">
    <source>
        <dbReference type="EMBL" id="BBP01654.1"/>
    </source>
</evidence>
<dbReference type="Proteomes" id="UP000463939">
    <property type="component" value="Chromosome"/>
</dbReference>
<name>A0A809RLH6_9PROT</name>
<dbReference type="InterPro" id="IPR037026">
    <property type="entry name" value="Vgr_OB-fold_dom_sf"/>
</dbReference>
<protein>
    <recommendedName>
        <fullName evidence="7">Type VI secretion system tip protein VgrG</fullName>
    </recommendedName>
</protein>
<dbReference type="EMBL" id="AP021881">
    <property type="protein sequence ID" value="BBP01654.1"/>
    <property type="molecule type" value="Genomic_DNA"/>
</dbReference>
<dbReference type="Pfam" id="PF13296">
    <property type="entry name" value="T6SS_Vgr"/>
    <property type="match status" value="1"/>
</dbReference>
<accession>A0A809RLH6</accession>
<reference evidence="6" key="1">
    <citation type="submission" date="2019-11" db="EMBL/GenBank/DDBJ databases">
        <title>Isolation and characterization of a novel species in the genus Sulfuriferula.</title>
        <authorList>
            <person name="Mochizuki J."/>
            <person name="Kojima H."/>
            <person name="Fukui M."/>
        </authorList>
    </citation>
    <scope>NUCLEOTIDE SEQUENCE [LARGE SCALE GENOMIC DNA]</scope>
    <source>
        <strain evidence="6">SGTM</strain>
    </source>
</reference>
<dbReference type="Pfam" id="PF04717">
    <property type="entry name" value="Phage_base_V"/>
    <property type="match status" value="1"/>
</dbReference>
<dbReference type="Gene3D" id="2.40.50.230">
    <property type="entry name" value="Gp5 N-terminal domain"/>
    <property type="match status" value="1"/>
</dbReference>
<dbReference type="InterPro" id="IPR028244">
    <property type="entry name" value="T6SS_Rhs_Vgr_dom"/>
</dbReference>
<feature type="domain" description="Putative type VI secretion system Rhs element associated Vgr" evidence="4">
    <location>
        <begin position="544"/>
        <end position="657"/>
    </location>
</feature>
<evidence type="ECO:0000259" key="4">
    <source>
        <dbReference type="Pfam" id="PF13296"/>
    </source>
</evidence>
<dbReference type="Gene3D" id="2.30.110.50">
    <property type="match status" value="1"/>
</dbReference>
<feature type="domain" description="DUF2345" evidence="3">
    <location>
        <begin position="689"/>
        <end position="835"/>
    </location>
</feature>
<evidence type="ECO:0000313" key="6">
    <source>
        <dbReference type="Proteomes" id="UP000463939"/>
    </source>
</evidence>
<dbReference type="InterPro" id="IPR018769">
    <property type="entry name" value="VgrG2_DUF2345"/>
</dbReference>
<dbReference type="InterPro" id="IPR006533">
    <property type="entry name" value="T6SS_Vgr_RhsGE"/>
</dbReference>
<dbReference type="Pfam" id="PF05954">
    <property type="entry name" value="Phage_GPD"/>
    <property type="match status" value="1"/>
</dbReference>
<evidence type="ECO:0000256" key="1">
    <source>
        <dbReference type="ARBA" id="ARBA00005558"/>
    </source>
</evidence>
<dbReference type="AlphaFoldDB" id="A0A809RLH6"/>
<feature type="domain" description="Gp5/Type VI secretion system Vgr protein OB-fold" evidence="2">
    <location>
        <begin position="467"/>
        <end position="516"/>
    </location>
</feature>
<dbReference type="SUPFAM" id="SSF69255">
    <property type="entry name" value="gp5 N-terminal domain-like"/>
    <property type="match status" value="1"/>
</dbReference>
<dbReference type="NCBIfam" id="TIGR03361">
    <property type="entry name" value="VI_Rhs_Vgr"/>
    <property type="match status" value="1"/>
</dbReference>
<organism evidence="5 6">
    <name type="scientific">Sulfuriferula nivalis</name>
    <dbReference type="NCBI Taxonomy" id="2675298"/>
    <lineage>
        <taxon>Bacteria</taxon>
        <taxon>Pseudomonadati</taxon>
        <taxon>Pseudomonadota</taxon>
        <taxon>Betaproteobacteria</taxon>
        <taxon>Nitrosomonadales</taxon>
        <taxon>Sulfuricellaceae</taxon>
        <taxon>Sulfuriferula</taxon>
    </lineage>
</organism>
<evidence type="ECO:0008006" key="7">
    <source>
        <dbReference type="Google" id="ProtNLM"/>
    </source>
</evidence>